<dbReference type="GO" id="GO:0043590">
    <property type="term" value="C:bacterial nucleoid"/>
    <property type="evidence" value="ECO:0007669"/>
    <property type="project" value="TreeGrafter"/>
</dbReference>
<evidence type="ECO:0000256" key="1">
    <source>
        <dbReference type="ARBA" id="ARBA00004453"/>
    </source>
</evidence>
<dbReference type="Pfam" id="PF04245">
    <property type="entry name" value="NA37"/>
    <property type="match status" value="1"/>
</dbReference>
<dbReference type="PANTHER" id="PTHR38772:SF1">
    <property type="entry name" value="NUCLEOID-ASSOCIATED PROTEIN YEJK"/>
    <property type="match status" value="1"/>
</dbReference>
<proteinExistence type="inferred from homology"/>
<dbReference type="PANTHER" id="PTHR38772">
    <property type="match status" value="1"/>
</dbReference>
<gene>
    <name evidence="4" type="ORF">CWE06_01765</name>
</gene>
<accession>A0A432VY70</accession>
<dbReference type="RefSeq" id="WP_126790589.1">
    <property type="nucleotide sequence ID" value="NZ_PIPI01000001.1"/>
</dbReference>
<evidence type="ECO:0000313" key="5">
    <source>
        <dbReference type="Proteomes" id="UP000288212"/>
    </source>
</evidence>
<sequence>MNLTVTASIVHEIYQDPDGNYGVRFSPATLQNDPEVVTLLAELSEVYQAKPTKGYASFVSADDSVYADARERGEAIPEPEFPKLLAHWLTDANSFVELSQQVARLLQQQLSNYAVGEAGFLLLADYEESGDRFLLVGYLPVREGVMVQPDLSVHKAAQLDVGKVQLAARINLTEYQAEADDLYYVSFLKGRTGRKAGEFFLDFLGCVERVNAKASTQQLVNTVQAMIAGADLEPERAQDVRKEVYEYCGEQWQQGEQVQLQSLDQRLVEQGAPSLKSFAQEKGLDMPDAFPADKASLRSLMKFQGQGGGLSVAFEQKLLGGRVEYDVQTDTLTIVGTPPNLRVQLRRFYGMND</sequence>
<dbReference type="GO" id="GO:0003727">
    <property type="term" value="F:single-stranded RNA binding"/>
    <property type="evidence" value="ECO:0007669"/>
    <property type="project" value="TreeGrafter"/>
</dbReference>
<comment type="caution">
    <text evidence="4">The sequence shown here is derived from an EMBL/GenBank/DDBJ whole genome shotgun (WGS) entry which is preliminary data.</text>
</comment>
<organism evidence="4 5">
    <name type="scientific">Aliidiomarina haloalkalitolerans</name>
    <dbReference type="NCBI Taxonomy" id="859059"/>
    <lineage>
        <taxon>Bacteria</taxon>
        <taxon>Pseudomonadati</taxon>
        <taxon>Pseudomonadota</taxon>
        <taxon>Gammaproteobacteria</taxon>
        <taxon>Alteromonadales</taxon>
        <taxon>Idiomarinaceae</taxon>
        <taxon>Aliidiomarina</taxon>
    </lineage>
</organism>
<keyword evidence="5" id="KW-1185">Reference proteome</keyword>
<evidence type="ECO:0000313" key="4">
    <source>
        <dbReference type="EMBL" id="RUO21607.1"/>
    </source>
</evidence>
<dbReference type="OrthoDB" id="9131762at2"/>
<dbReference type="GO" id="GO:0003690">
    <property type="term" value="F:double-stranded DNA binding"/>
    <property type="evidence" value="ECO:0007669"/>
    <property type="project" value="TreeGrafter"/>
</dbReference>
<keyword evidence="3" id="KW-0963">Cytoplasm</keyword>
<evidence type="ECO:0000256" key="2">
    <source>
        <dbReference type="ARBA" id="ARBA00009035"/>
    </source>
</evidence>
<name>A0A432VY70_9GAMM</name>
<comment type="subcellular location">
    <subcellularLocation>
        <location evidence="1">Cytoplasm</location>
        <location evidence="1">Nucleoid</location>
    </subcellularLocation>
</comment>
<protein>
    <submittedName>
        <fullName evidence="4">Nucleoid-associated protein YejK</fullName>
    </submittedName>
</protein>
<dbReference type="Proteomes" id="UP000288212">
    <property type="component" value="Unassembled WGS sequence"/>
</dbReference>
<dbReference type="EMBL" id="PIPI01000001">
    <property type="protein sequence ID" value="RUO21607.1"/>
    <property type="molecule type" value="Genomic_DNA"/>
</dbReference>
<dbReference type="AlphaFoldDB" id="A0A432VY70"/>
<comment type="similarity">
    <text evidence="2">Belongs to the YejK family.</text>
</comment>
<evidence type="ECO:0000256" key="3">
    <source>
        <dbReference type="ARBA" id="ARBA00022490"/>
    </source>
</evidence>
<dbReference type="InterPro" id="IPR007358">
    <property type="entry name" value="Nucleoid_associated_NdpA"/>
</dbReference>
<reference evidence="4 5" key="1">
    <citation type="journal article" date="2011" name="Front. Microbiol.">
        <title>Genomic signatures of strain selection and enhancement in Bacillus atrophaeus var. globigii, a historical biowarfare simulant.</title>
        <authorList>
            <person name="Gibbons H.S."/>
            <person name="Broomall S.M."/>
            <person name="McNew L.A."/>
            <person name="Daligault H."/>
            <person name="Chapman C."/>
            <person name="Bruce D."/>
            <person name="Karavis M."/>
            <person name="Krepps M."/>
            <person name="McGregor P.A."/>
            <person name="Hong C."/>
            <person name="Park K.H."/>
            <person name="Akmal A."/>
            <person name="Feldman A."/>
            <person name="Lin J.S."/>
            <person name="Chang W.E."/>
            <person name="Higgs B.W."/>
            <person name="Demirev P."/>
            <person name="Lindquist J."/>
            <person name="Liem A."/>
            <person name="Fochler E."/>
            <person name="Read T.D."/>
            <person name="Tapia R."/>
            <person name="Johnson S."/>
            <person name="Bishop-Lilly K.A."/>
            <person name="Detter C."/>
            <person name="Han C."/>
            <person name="Sozhamannan S."/>
            <person name="Rosenzweig C.N."/>
            <person name="Skowronski E.W."/>
        </authorList>
    </citation>
    <scope>NUCLEOTIDE SEQUENCE [LARGE SCALE GENOMIC DNA]</scope>
    <source>
        <strain evidence="4 5">AK5</strain>
    </source>
</reference>